<dbReference type="EMBL" id="CP064936">
    <property type="protein sequence ID" value="QQA01627.1"/>
    <property type="molecule type" value="Genomic_DNA"/>
</dbReference>
<comment type="similarity">
    <text evidence="2">Belongs to the binding-protein-dependent transport system permease family. HisMQ subfamily.</text>
</comment>
<dbReference type="GO" id="GO:0006865">
    <property type="term" value="P:amino acid transport"/>
    <property type="evidence" value="ECO:0007669"/>
    <property type="project" value="UniProtKB-KW"/>
</dbReference>
<dbReference type="Gene3D" id="1.10.3720.10">
    <property type="entry name" value="MetI-like"/>
    <property type="match status" value="1"/>
</dbReference>
<proteinExistence type="inferred from homology"/>
<evidence type="ECO:0000256" key="2">
    <source>
        <dbReference type="ARBA" id="ARBA00010072"/>
    </source>
</evidence>
<evidence type="ECO:0000313" key="12">
    <source>
        <dbReference type="Proteomes" id="UP000595224"/>
    </source>
</evidence>
<dbReference type="GO" id="GO:0022857">
    <property type="term" value="F:transmembrane transporter activity"/>
    <property type="evidence" value="ECO:0007669"/>
    <property type="project" value="InterPro"/>
</dbReference>
<feature type="domain" description="ABC transmembrane type-1" evidence="10">
    <location>
        <begin position="21"/>
        <end position="213"/>
    </location>
</feature>
<organism evidence="11 12">
    <name type="scientific">Treponema peruense</name>
    <dbReference type="NCBI Taxonomy" id="2787628"/>
    <lineage>
        <taxon>Bacteria</taxon>
        <taxon>Pseudomonadati</taxon>
        <taxon>Spirochaetota</taxon>
        <taxon>Spirochaetia</taxon>
        <taxon>Spirochaetales</taxon>
        <taxon>Treponemataceae</taxon>
        <taxon>Treponema</taxon>
    </lineage>
</organism>
<name>A0A7T3REE8_9SPIR</name>
<feature type="transmembrane region" description="Helical" evidence="9">
    <location>
        <begin position="63"/>
        <end position="83"/>
    </location>
</feature>
<evidence type="ECO:0000256" key="5">
    <source>
        <dbReference type="ARBA" id="ARBA00022692"/>
    </source>
</evidence>
<dbReference type="PANTHER" id="PTHR30614">
    <property type="entry name" value="MEMBRANE COMPONENT OF AMINO ACID ABC TRANSPORTER"/>
    <property type="match status" value="1"/>
</dbReference>
<keyword evidence="12" id="KW-1185">Reference proteome</keyword>
<evidence type="ECO:0000256" key="4">
    <source>
        <dbReference type="ARBA" id="ARBA00022475"/>
    </source>
</evidence>
<accession>A0A7T3REE8</accession>
<dbReference type="Pfam" id="PF00528">
    <property type="entry name" value="BPD_transp_1"/>
    <property type="match status" value="1"/>
</dbReference>
<dbReference type="InterPro" id="IPR000515">
    <property type="entry name" value="MetI-like"/>
</dbReference>
<sequence>MLEAVTAYFTRIKIDKLLVAMFRSTGVSLEVFFLTLLFSLPLALLICFGRMSKVKVVAKVTNVFMLIIRGTPLMLQLIFVYFAPPTLFHVGLDRFTAAIVAMVVNYAAYFAEIYRGGIQAVPVGQYEASKVLGFTKTQTFSRIVLPQVVKRIIPAMGNEVITLVKDTALVQVLGVAELFHVAQTQSGRLVSVMPLFIAGVFYFIMNWVVSKIFDVMEKKLDYYK</sequence>
<gene>
    <name evidence="11" type="ORF">IWA51_03175</name>
</gene>
<keyword evidence="7 9" id="KW-1133">Transmembrane helix</keyword>
<keyword evidence="8 9" id="KW-0472">Membrane</keyword>
<dbReference type="InterPro" id="IPR035906">
    <property type="entry name" value="MetI-like_sf"/>
</dbReference>
<dbReference type="KEGG" id="tper:IWA51_03175"/>
<keyword evidence="3 9" id="KW-0813">Transport</keyword>
<dbReference type="InterPro" id="IPR010065">
    <property type="entry name" value="AA_ABC_transptr_permease_3TM"/>
</dbReference>
<evidence type="ECO:0000256" key="9">
    <source>
        <dbReference type="RuleBase" id="RU363032"/>
    </source>
</evidence>
<dbReference type="InterPro" id="IPR043429">
    <property type="entry name" value="ArtM/GltK/GlnP/TcyL/YhdX-like"/>
</dbReference>
<evidence type="ECO:0000256" key="1">
    <source>
        <dbReference type="ARBA" id="ARBA00004429"/>
    </source>
</evidence>
<dbReference type="PROSITE" id="PS50928">
    <property type="entry name" value="ABC_TM1"/>
    <property type="match status" value="1"/>
</dbReference>
<keyword evidence="4" id="KW-1003">Cell membrane</keyword>
<reference evidence="11 12" key="1">
    <citation type="submission" date="2020-11" db="EMBL/GenBank/DDBJ databases">
        <title>Treponema Peruensis nv. sp., first commensal Treponema isolated from human feces.</title>
        <authorList>
            <person name="Belkhou C."/>
            <person name="Raes J."/>
        </authorList>
    </citation>
    <scope>NUCLEOTIDE SEQUENCE [LARGE SCALE GENOMIC DNA]</scope>
    <source>
        <strain evidence="11 12">RCC2812</strain>
    </source>
</reference>
<dbReference type="GO" id="GO:0043190">
    <property type="term" value="C:ATP-binding cassette (ABC) transporter complex"/>
    <property type="evidence" value="ECO:0007669"/>
    <property type="project" value="InterPro"/>
</dbReference>
<feature type="transmembrane region" description="Helical" evidence="9">
    <location>
        <begin position="31"/>
        <end position="51"/>
    </location>
</feature>
<keyword evidence="5 9" id="KW-0812">Transmembrane</keyword>
<evidence type="ECO:0000256" key="6">
    <source>
        <dbReference type="ARBA" id="ARBA00022970"/>
    </source>
</evidence>
<feature type="transmembrane region" description="Helical" evidence="9">
    <location>
        <begin position="95"/>
        <end position="111"/>
    </location>
</feature>
<evidence type="ECO:0000259" key="10">
    <source>
        <dbReference type="PROSITE" id="PS50928"/>
    </source>
</evidence>
<dbReference type="NCBIfam" id="TIGR01726">
    <property type="entry name" value="HEQRo_perm_3TM"/>
    <property type="match status" value="1"/>
</dbReference>
<feature type="transmembrane region" description="Helical" evidence="9">
    <location>
        <begin position="189"/>
        <end position="209"/>
    </location>
</feature>
<evidence type="ECO:0000256" key="3">
    <source>
        <dbReference type="ARBA" id="ARBA00022448"/>
    </source>
</evidence>
<dbReference type="Proteomes" id="UP000595224">
    <property type="component" value="Chromosome"/>
</dbReference>
<protein>
    <submittedName>
        <fullName evidence="11">Amino acid ABC transporter permease</fullName>
    </submittedName>
</protein>
<evidence type="ECO:0000313" key="11">
    <source>
        <dbReference type="EMBL" id="QQA01627.1"/>
    </source>
</evidence>
<dbReference type="SUPFAM" id="SSF161098">
    <property type="entry name" value="MetI-like"/>
    <property type="match status" value="1"/>
</dbReference>
<dbReference type="PANTHER" id="PTHR30614:SF0">
    <property type="entry name" value="L-CYSTINE TRANSPORT SYSTEM PERMEASE PROTEIN TCYL"/>
    <property type="match status" value="1"/>
</dbReference>
<dbReference type="CDD" id="cd06261">
    <property type="entry name" value="TM_PBP2"/>
    <property type="match status" value="1"/>
</dbReference>
<evidence type="ECO:0000256" key="8">
    <source>
        <dbReference type="ARBA" id="ARBA00023136"/>
    </source>
</evidence>
<keyword evidence="6" id="KW-0029">Amino-acid transport</keyword>
<evidence type="ECO:0000256" key="7">
    <source>
        <dbReference type="ARBA" id="ARBA00022989"/>
    </source>
</evidence>
<comment type="subcellular location">
    <subcellularLocation>
        <location evidence="1">Cell inner membrane</location>
        <topology evidence="1">Multi-pass membrane protein</topology>
    </subcellularLocation>
    <subcellularLocation>
        <location evidence="9">Cell membrane</location>
        <topology evidence="9">Multi-pass membrane protein</topology>
    </subcellularLocation>
</comment>
<dbReference type="AlphaFoldDB" id="A0A7T3REE8"/>
<dbReference type="RefSeq" id="WP_198443168.1">
    <property type="nucleotide sequence ID" value="NZ_CBCSHE010000011.1"/>
</dbReference>